<evidence type="ECO:0000259" key="2">
    <source>
        <dbReference type="Pfam" id="PF13649"/>
    </source>
</evidence>
<dbReference type="Proteomes" id="UP001241758">
    <property type="component" value="Unassembled WGS sequence"/>
</dbReference>
<dbReference type="EMBL" id="JASCTH010000006">
    <property type="protein sequence ID" value="MDI6099138.1"/>
    <property type="molecule type" value="Genomic_DNA"/>
</dbReference>
<organism evidence="3 4">
    <name type="scientific">Actinoplanes sandaracinus</name>
    <dbReference type="NCBI Taxonomy" id="3045177"/>
    <lineage>
        <taxon>Bacteria</taxon>
        <taxon>Bacillati</taxon>
        <taxon>Actinomycetota</taxon>
        <taxon>Actinomycetes</taxon>
        <taxon>Micromonosporales</taxon>
        <taxon>Micromonosporaceae</taxon>
        <taxon>Actinoplanes</taxon>
    </lineage>
</organism>
<name>A0ABT6WHG1_9ACTN</name>
<dbReference type="InterPro" id="IPR041698">
    <property type="entry name" value="Methyltransf_25"/>
</dbReference>
<feature type="domain" description="Methyltransferase" evidence="2">
    <location>
        <begin position="42"/>
        <end position="135"/>
    </location>
</feature>
<evidence type="ECO:0000313" key="3">
    <source>
        <dbReference type="EMBL" id="MDI6099138.1"/>
    </source>
</evidence>
<comment type="caution">
    <text evidence="3">The sequence shown here is derived from an EMBL/GenBank/DDBJ whole genome shotgun (WGS) entry which is preliminary data.</text>
</comment>
<dbReference type="SUPFAM" id="SSF53335">
    <property type="entry name" value="S-adenosyl-L-methionine-dependent methyltransferases"/>
    <property type="match status" value="1"/>
</dbReference>
<keyword evidence="1" id="KW-0808">Transferase</keyword>
<proteinExistence type="predicted"/>
<dbReference type="CDD" id="cd02440">
    <property type="entry name" value="AdoMet_MTases"/>
    <property type="match status" value="1"/>
</dbReference>
<dbReference type="GO" id="GO:0032259">
    <property type="term" value="P:methylation"/>
    <property type="evidence" value="ECO:0007669"/>
    <property type="project" value="UniProtKB-KW"/>
</dbReference>
<dbReference type="RefSeq" id="WP_282759156.1">
    <property type="nucleotide sequence ID" value="NZ_JASCTH010000006.1"/>
</dbReference>
<dbReference type="Pfam" id="PF13649">
    <property type="entry name" value="Methyltransf_25"/>
    <property type="match status" value="1"/>
</dbReference>
<dbReference type="PANTHER" id="PTHR43861">
    <property type="entry name" value="TRANS-ACONITATE 2-METHYLTRANSFERASE-RELATED"/>
    <property type="match status" value="1"/>
</dbReference>
<accession>A0ABT6WHG1</accession>
<keyword evidence="4" id="KW-1185">Reference proteome</keyword>
<dbReference type="GO" id="GO:0008168">
    <property type="term" value="F:methyltransferase activity"/>
    <property type="evidence" value="ECO:0007669"/>
    <property type="project" value="UniProtKB-KW"/>
</dbReference>
<evidence type="ECO:0000256" key="1">
    <source>
        <dbReference type="ARBA" id="ARBA00022679"/>
    </source>
</evidence>
<keyword evidence="3" id="KW-0489">Methyltransferase</keyword>
<protein>
    <submittedName>
        <fullName evidence="3">Methyltransferase domain-containing protein</fullName>
    </submittedName>
</protein>
<sequence length="247" mass="26458">MSEHAIPFSDAVAGYYDDIYPDFESATVISFLESAGHPQGKILELGIGTGRIGLPLAEHGYDVHGVEASPKMLEILRAKPGAERITLIPADFTTLDLGAEFDVVLAPFNVFCCALTPEEQAATMQAIARHLAPGGVAVLETFDPAPYHVQTAAVTNVNPVGDSGVLIENIRTFPAEQLMVVVNTLLRAGSDPEVSTLLQRYVWPSELDLLADAAGLELVDRYGGWARLPFTGTGGQQMCVSVYQSSR</sequence>
<evidence type="ECO:0000313" key="4">
    <source>
        <dbReference type="Proteomes" id="UP001241758"/>
    </source>
</evidence>
<reference evidence="3 4" key="1">
    <citation type="submission" date="2023-05" db="EMBL/GenBank/DDBJ databases">
        <title>Actinoplanes sp. NEAU-A12 genome sequencing.</title>
        <authorList>
            <person name="Wang Z.-S."/>
        </authorList>
    </citation>
    <scope>NUCLEOTIDE SEQUENCE [LARGE SCALE GENOMIC DNA]</scope>
    <source>
        <strain evidence="3 4">NEAU-A12</strain>
    </source>
</reference>
<dbReference type="Gene3D" id="3.40.50.150">
    <property type="entry name" value="Vaccinia Virus protein VP39"/>
    <property type="match status" value="1"/>
</dbReference>
<dbReference type="InterPro" id="IPR029063">
    <property type="entry name" value="SAM-dependent_MTases_sf"/>
</dbReference>
<gene>
    <name evidence="3" type="ORF">QLQ12_11070</name>
</gene>